<dbReference type="InterPro" id="IPR052733">
    <property type="entry name" value="Chloroplast_QOR"/>
</dbReference>
<accession>A0A9W8G311</accession>
<dbReference type="AlphaFoldDB" id="A0A9W8G311"/>
<dbReference type="OrthoDB" id="201656at2759"/>
<sequence length="175" mass="18357">MDVYKAAVVGKFISNVDDYHISDVPRISPKGTQVEVQVYAPSINPIGYRRARGMVAVVFPGIFPLRLGYDGAGIATNVGPNVTKLKVGDRVYGCVDHDKIGTIAEYIISGEIYLAVLPNNVEFTVGASAPSAGPTAKQAMDAGGAEGKETIFIAGGMGGVGMFGVALAKHRFKKP</sequence>
<evidence type="ECO:0000259" key="2">
    <source>
        <dbReference type="Pfam" id="PF08240"/>
    </source>
</evidence>
<organism evidence="3 4">
    <name type="scientific">Coemansia spiralis</name>
    <dbReference type="NCBI Taxonomy" id="417178"/>
    <lineage>
        <taxon>Eukaryota</taxon>
        <taxon>Fungi</taxon>
        <taxon>Fungi incertae sedis</taxon>
        <taxon>Zoopagomycota</taxon>
        <taxon>Kickxellomycotina</taxon>
        <taxon>Kickxellomycetes</taxon>
        <taxon>Kickxellales</taxon>
        <taxon>Kickxellaceae</taxon>
        <taxon>Coemansia</taxon>
    </lineage>
</organism>
<dbReference type="PANTHER" id="PTHR44013:SF1">
    <property type="entry name" value="ZINC-TYPE ALCOHOL DEHYDROGENASE-LIKE PROTEIN C16A3.02C"/>
    <property type="match status" value="1"/>
</dbReference>
<dbReference type="InterPro" id="IPR013154">
    <property type="entry name" value="ADH-like_N"/>
</dbReference>
<dbReference type="Gene3D" id="3.90.180.10">
    <property type="entry name" value="Medium-chain alcohol dehydrogenases, catalytic domain"/>
    <property type="match status" value="1"/>
</dbReference>
<evidence type="ECO:0000313" key="4">
    <source>
        <dbReference type="Proteomes" id="UP001151518"/>
    </source>
</evidence>
<dbReference type="Gene3D" id="3.40.50.720">
    <property type="entry name" value="NAD(P)-binding Rossmann-like Domain"/>
    <property type="match status" value="1"/>
</dbReference>
<proteinExistence type="predicted"/>
<comment type="caution">
    <text evidence="3">The sequence shown here is derived from an EMBL/GenBank/DDBJ whole genome shotgun (WGS) entry which is preliminary data.</text>
</comment>
<dbReference type="EMBL" id="JANBTW010000028">
    <property type="protein sequence ID" value="KAJ2677758.1"/>
    <property type="molecule type" value="Genomic_DNA"/>
</dbReference>
<evidence type="ECO:0000256" key="1">
    <source>
        <dbReference type="SAM" id="Phobius"/>
    </source>
</evidence>
<keyword evidence="1" id="KW-1133">Transmembrane helix</keyword>
<name>A0A9W8G311_9FUNG</name>
<evidence type="ECO:0000313" key="3">
    <source>
        <dbReference type="EMBL" id="KAJ2677758.1"/>
    </source>
</evidence>
<protein>
    <recommendedName>
        <fullName evidence="2">Alcohol dehydrogenase-like N-terminal domain-containing protein</fullName>
    </recommendedName>
</protein>
<keyword evidence="1" id="KW-0472">Membrane</keyword>
<dbReference type="Proteomes" id="UP001151518">
    <property type="component" value="Unassembled WGS sequence"/>
</dbReference>
<dbReference type="InterPro" id="IPR011032">
    <property type="entry name" value="GroES-like_sf"/>
</dbReference>
<feature type="transmembrane region" description="Helical" evidence="1">
    <location>
        <begin position="150"/>
        <end position="168"/>
    </location>
</feature>
<gene>
    <name evidence="3" type="ORF">GGI25_002856</name>
</gene>
<dbReference type="PANTHER" id="PTHR44013">
    <property type="entry name" value="ZINC-TYPE ALCOHOL DEHYDROGENASE-LIKE PROTEIN C16A3.02C"/>
    <property type="match status" value="1"/>
</dbReference>
<feature type="domain" description="Alcohol dehydrogenase-like N-terminal" evidence="2">
    <location>
        <begin position="32"/>
        <end position="109"/>
    </location>
</feature>
<keyword evidence="1" id="KW-0812">Transmembrane</keyword>
<dbReference type="SUPFAM" id="SSF50129">
    <property type="entry name" value="GroES-like"/>
    <property type="match status" value="1"/>
</dbReference>
<dbReference type="Pfam" id="PF08240">
    <property type="entry name" value="ADH_N"/>
    <property type="match status" value="1"/>
</dbReference>
<reference evidence="3" key="1">
    <citation type="submission" date="2022-07" db="EMBL/GenBank/DDBJ databases">
        <title>Phylogenomic reconstructions and comparative analyses of Kickxellomycotina fungi.</title>
        <authorList>
            <person name="Reynolds N.K."/>
            <person name="Stajich J.E."/>
            <person name="Barry K."/>
            <person name="Grigoriev I.V."/>
            <person name="Crous P."/>
            <person name="Smith M.E."/>
        </authorList>
    </citation>
    <scope>NUCLEOTIDE SEQUENCE</scope>
    <source>
        <strain evidence="3">NRRL 3115</strain>
    </source>
</reference>